<reference evidence="2" key="1">
    <citation type="submission" date="2022-07" db="EMBL/GenBank/DDBJ databases">
        <authorList>
            <person name="Trinca V."/>
            <person name="Uliana J.V.C."/>
            <person name="Torres T.T."/>
            <person name="Ward R.J."/>
            <person name="Monesi N."/>
        </authorList>
    </citation>
    <scope>NUCLEOTIDE SEQUENCE</scope>
    <source>
        <strain evidence="2">HSMRA1968</strain>
        <tissue evidence="2">Whole embryos</tissue>
    </source>
</reference>
<keyword evidence="3" id="KW-1185">Reference proteome</keyword>
<evidence type="ECO:0000313" key="2">
    <source>
        <dbReference type="EMBL" id="KAJ6641188.1"/>
    </source>
</evidence>
<evidence type="ECO:0000313" key="3">
    <source>
        <dbReference type="Proteomes" id="UP001151699"/>
    </source>
</evidence>
<dbReference type="EMBL" id="WJQU01000002">
    <property type="protein sequence ID" value="KAJ6641188.1"/>
    <property type="molecule type" value="Genomic_DNA"/>
</dbReference>
<gene>
    <name evidence="2" type="ORF">Bhyg_06123</name>
</gene>
<accession>A0A9Q0S244</accession>
<feature type="signal peptide" evidence="1">
    <location>
        <begin position="1"/>
        <end position="27"/>
    </location>
</feature>
<feature type="chain" id="PRO_5040345807" evidence="1">
    <location>
        <begin position="28"/>
        <end position="81"/>
    </location>
</feature>
<protein>
    <submittedName>
        <fullName evidence="2">Uncharacterized protein</fullName>
    </submittedName>
</protein>
<organism evidence="2 3">
    <name type="scientific">Pseudolycoriella hygida</name>
    <dbReference type="NCBI Taxonomy" id="35572"/>
    <lineage>
        <taxon>Eukaryota</taxon>
        <taxon>Metazoa</taxon>
        <taxon>Ecdysozoa</taxon>
        <taxon>Arthropoda</taxon>
        <taxon>Hexapoda</taxon>
        <taxon>Insecta</taxon>
        <taxon>Pterygota</taxon>
        <taxon>Neoptera</taxon>
        <taxon>Endopterygota</taxon>
        <taxon>Diptera</taxon>
        <taxon>Nematocera</taxon>
        <taxon>Sciaroidea</taxon>
        <taxon>Sciaridae</taxon>
        <taxon>Pseudolycoriella</taxon>
    </lineage>
</organism>
<comment type="caution">
    <text evidence="2">The sequence shown here is derived from an EMBL/GenBank/DDBJ whole genome shotgun (WGS) entry which is preliminary data.</text>
</comment>
<evidence type="ECO:0000256" key="1">
    <source>
        <dbReference type="SAM" id="SignalP"/>
    </source>
</evidence>
<sequence length="81" mass="9171">MVSVATMRNILLLSLMVLLVLTVYIEARSTTKICLEYSLGGPELEDTSDGLRTCFDWCMRYYSERGACSYGLSYNSCECYP</sequence>
<dbReference type="AlphaFoldDB" id="A0A9Q0S244"/>
<keyword evidence="1" id="KW-0732">Signal</keyword>
<proteinExistence type="predicted"/>
<name>A0A9Q0S244_9DIPT</name>
<dbReference type="Proteomes" id="UP001151699">
    <property type="component" value="Chromosome B"/>
</dbReference>